<evidence type="ECO:0000313" key="9">
    <source>
        <dbReference type="Proteomes" id="UP000325313"/>
    </source>
</evidence>
<comment type="caution">
    <text evidence="7">The sequence shown here is derived from an EMBL/GenBank/DDBJ whole genome shotgun (WGS) entry which is preliminary data.</text>
</comment>
<dbReference type="EMBL" id="VDEP01000069">
    <property type="protein sequence ID" value="KAA1134155.1"/>
    <property type="molecule type" value="Genomic_DNA"/>
</dbReference>
<keyword evidence="3" id="KW-0227">DNA damage</keyword>
<evidence type="ECO:0000256" key="3">
    <source>
        <dbReference type="RuleBase" id="RU367117"/>
    </source>
</evidence>
<comment type="domain">
    <text evidence="3">The coiled-coil domain is required for assembly into the NuA4 complex.</text>
</comment>
<keyword evidence="7" id="KW-0808">Transferase</keyword>
<reference evidence="8 9" key="1">
    <citation type="submission" date="2019-05" db="EMBL/GenBank/DDBJ databases">
        <title>Emergence of the Ug99 lineage of the wheat stem rust pathogen through somatic hybridization.</title>
        <authorList>
            <person name="Li F."/>
            <person name="Upadhyaya N.M."/>
            <person name="Sperschneider J."/>
            <person name="Matny O."/>
            <person name="Nguyen-Phuc H."/>
            <person name="Mago R."/>
            <person name="Raley C."/>
            <person name="Miller M.E."/>
            <person name="Silverstein K.A.T."/>
            <person name="Henningsen E."/>
            <person name="Hirsch C.D."/>
            <person name="Visser B."/>
            <person name="Pretorius Z.A."/>
            <person name="Steffenson B.J."/>
            <person name="Schwessinger B."/>
            <person name="Dodds P.N."/>
            <person name="Figueroa M."/>
        </authorList>
    </citation>
    <scope>NUCLEOTIDE SEQUENCE [LARGE SCALE GENOMIC DNA]</scope>
    <source>
        <strain evidence="6">21-0</strain>
        <strain evidence="7 9">Ug99</strain>
    </source>
</reference>
<dbReference type="Proteomes" id="UP000324748">
    <property type="component" value="Unassembled WGS sequence"/>
</dbReference>
<organism evidence="7 9">
    <name type="scientific">Puccinia graminis f. sp. tritici</name>
    <dbReference type="NCBI Taxonomy" id="56615"/>
    <lineage>
        <taxon>Eukaryota</taxon>
        <taxon>Fungi</taxon>
        <taxon>Dikarya</taxon>
        <taxon>Basidiomycota</taxon>
        <taxon>Pucciniomycotina</taxon>
        <taxon>Pucciniomycetes</taxon>
        <taxon>Pucciniales</taxon>
        <taxon>Pucciniaceae</taxon>
        <taxon>Puccinia</taxon>
    </lineage>
</organism>
<evidence type="ECO:0000259" key="5">
    <source>
        <dbReference type="PROSITE" id="PS51037"/>
    </source>
</evidence>
<comment type="subcellular location">
    <subcellularLocation>
        <location evidence="3">Nucleus</location>
    </subcellularLocation>
    <subcellularLocation>
        <location evidence="3">Cytoplasm</location>
    </subcellularLocation>
</comment>
<dbReference type="GO" id="GO:0006325">
    <property type="term" value="P:chromatin organization"/>
    <property type="evidence" value="ECO:0007669"/>
    <property type="project" value="UniProtKB-KW"/>
</dbReference>
<dbReference type="GO" id="GO:0006281">
    <property type="term" value="P:DNA repair"/>
    <property type="evidence" value="ECO:0007669"/>
    <property type="project" value="UniProtKB-UniRule"/>
</dbReference>
<protein>
    <recommendedName>
        <fullName evidence="3">Protein AF-9 homolog</fullName>
    </recommendedName>
</protein>
<dbReference type="Proteomes" id="UP000325313">
    <property type="component" value="Unassembled WGS sequence"/>
</dbReference>
<proteinExistence type="inferred from homology"/>
<feature type="domain" description="YEATS" evidence="5">
    <location>
        <begin position="6"/>
        <end position="235"/>
    </location>
</feature>
<keyword evidence="3" id="KW-0156">Chromatin regulator</keyword>
<dbReference type="PROSITE" id="PS51037">
    <property type="entry name" value="YEATS"/>
    <property type="match status" value="1"/>
</dbReference>
<keyword evidence="3" id="KW-0010">Activator</keyword>
<dbReference type="GO" id="GO:0005737">
    <property type="term" value="C:cytoplasm"/>
    <property type="evidence" value="ECO:0007669"/>
    <property type="project" value="UniProtKB-SubCell"/>
</dbReference>
<keyword evidence="3" id="KW-0804">Transcription</keyword>
<evidence type="ECO:0000313" key="6">
    <source>
        <dbReference type="EMBL" id="KAA1097479.1"/>
    </source>
</evidence>
<sequence>MADKRRVRGLAIHRPIVYGSVATMIPVEERIAKPDHNMRWTVAVRSAASPPPGSAILEERVIRGDVIGGSDDLSYFIKKVTFKLHDSYPNPLRVVDKAPFELSETGWGEFVIGIKIHFLSESAEKAIQLQHPLKLHDWTADPNSSIPPVWLDQSLADSAPQPGSSSGVPLAPVPSKPDPIDQVSLTNKNPPPAPPSTSTDSTLPSKPSPLVHSWQYDEIVFTDPVETFYSKLLAHPPTPLPAQNRFPSGTVQQIGNKGEKGEFSADIAQREFRKLDWAELNILIEIDRLRGKLSLDERELNQIKKLLLQSAS</sequence>
<dbReference type="InterPro" id="IPR005033">
    <property type="entry name" value="YEATS"/>
</dbReference>
<dbReference type="Gene3D" id="2.60.40.1970">
    <property type="entry name" value="YEATS domain"/>
    <property type="match status" value="1"/>
</dbReference>
<dbReference type="InterPro" id="IPR038704">
    <property type="entry name" value="YEAST_sf"/>
</dbReference>
<comment type="subunit">
    <text evidence="3">Component of the SWR1 chromatin-remodeling complex and of the NuA4 histone acetyltransferase complex.</text>
</comment>
<dbReference type="GO" id="GO:0016740">
    <property type="term" value="F:transferase activity"/>
    <property type="evidence" value="ECO:0007669"/>
    <property type="project" value="UniProtKB-KW"/>
</dbReference>
<keyword evidence="3" id="KW-0175">Coiled coil</keyword>
<dbReference type="Pfam" id="PF03366">
    <property type="entry name" value="YEATS"/>
    <property type="match status" value="1"/>
</dbReference>
<gene>
    <name evidence="7" type="primary">YAF9_3</name>
    <name evidence="3" type="synonym">YAF9</name>
    <name evidence="6" type="synonym">YAF9_2</name>
    <name evidence="6" type="ORF">PGT21_008424</name>
    <name evidence="7" type="ORF">PGTUg99_030215</name>
</gene>
<dbReference type="OrthoDB" id="2503822at2759"/>
<dbReference type="GO" id="GO:0006355">
    <property type="term" value="P:regulation of DNA-templated transcription"/>
    <property type="evidence" value="ECO:0007669"/>
    <property type="project" value="InterPro"/>
</dbReference>
<dbReference type="GO" id="GO:0000812">
    <property type="term" value="C:Swr1 complex"/>
    <property type="evidence" value="ECO:0007669"/>
    <property type="project" value="UniProtKB-UniRule"/>
</dbReference>
<dbReference type="EMBL" id="VSWC01000066">
    <property type="protein sequence ID" value="KAA1097479.1"/>
    <property type="molecule type" value="Genomic_DNA"/>
</dbReference>
<keyword evidence="8" id="KW-1185">Reference proteome</keyword>
<evidence type="ECO:0000256" key="2">
    <source>
        <dbReference type="PROSITE-ProRule" id="PRU00376"/>
    </source>
</evidence>
<feature type="region of interest" description="Disordered" evidence="4">
    <location>
        <begin position="149"/>
        <end position="207"/>
    </location>
</feature>
<keyword evidence="3" id="KW-0963">Cytoplasm</keyword>
<dbReference type="InterPro" id="IPR055129">
    <property type="entry name" value="YEATS_dom"/>
</dbReference>
<accession>A0A5B0S9N6</accession>
<dbReference type="AlphaFoldDB" id="A0A5B0S9N6"/>
<keyword evidence="1 2" id="KW-0539">Nucleus</keyword>
<dbReference type="PANTHER" id="PTHR23195">
    <property type="entry name" value="YEATS DOMAIN"/>
    <property type="match status" value="1"/>
</dbReference>
<evidence type="ECO:0000313" key="8">
    <source>
        <dbReference type="Proteomes" id="UP000324748"/>
    </source>
</evidence>
<name>A0A5B0S9N6_PUCGR</name>
<evidence type="ECO:0000256" key="1">
    <source>
        <dbReference type="ARBA" id="ARBA00023242"/>
    </source>
</evidence>
<comment type="similarity">
    <text evidence="3">Belongs to the YAF9 family.</text>
</comment>
<evidence type="ECO:0000256" key="4">
    <source>
        <dbReference type="SAM" id="MobiDB-lite"/>
    </source>
</evidence>
<keyword evidence="3" id="KW-0234">DNA repair</keyword>
<evidence type="ECO:0000313" key="7">
    <source>
        <dbReference type="EMBL" id="KAA1134155.1"/>
    </source>
</evidence>
<comment type="function">
    <text evidence="3">Component of the SWR1 complex which mediates the ATP-dependent exchange of histone H2A for an H2A variant leading to transcriptional regulation of selected genes by chromatin remodeling. Component of the NuA4 histone acetyltransferase complex which is involved in transcriptional activation of selected genes principally by acetylation of nucleosomal histones H4 and H2A. The NuA4 complex is also involved in DNA repair. Yaf9 may also be required for viability in conditions in which the structural integrity of the spindle is compromised.</text>
</comment>
<feature type="compositionally biased region" description="Low complexity" evidence="4">
    <location>
        <begin position="196"/>
        <end position="207"/>
    </location>
</feature>
<keyword evidence="3" id="KW-0805">Transcription regulation</keyword>